<evidence type="ECO:0000256" key="1">
    <source>
        <dbReference type="ARBA" id="ARBA00004275"/>
    </source>
</evidence>
<keyword evidence="8" id="KW-0576">Peroxisome</keyword>
<dbReference type="InterPro" id="IPR020615">
    <property type="entry name" value="Thiolase_acyl_enz_int_AS"/>
</dbReference>
<dbReference type="STRING" id="1288291.A0A059EYP2"/>
<evidence type="ECO:0000256" key="5">
    <source>
        <dbReference type="ARBA" id="ARBA00022832"/>
    </source>
</evidence>
<protein>
    <recommendedName>
        <fullName evidence="10">acetyl-CoA C-acyltransferase</fullName>
        <ecNumber evidence="10">2.3.1.16</ecNumber>
    </recommendedName>
</protein>
<comment type="catalytic activity">
    <reaction evidence="11">
        <text>an acyl-CoA + acetyl-CoA = a 3-oxoacyl-CoA + CoA</text>
        <dbReference type="Rhea" id="RHEA:21564"/>
        <dbReference type="ChEBI" id="CHEBI:57287"/>
        <dbReference type="ChEBI" id="CHEBI:57288"/>
        <dbReference type="ChEBI" id="CHEBI:58342"/>
        <dbReference type="ChEBI" id="CHEBI:90726"/>
        <dbReference type="EC" id="2.3.1.16"/>
    </reaction>
</comment>
<dbReference type="InterPro" id="IPR002155">
    <property type="entry name" value="Thiolase"/>
</dbReference>
<evidence type="ECO:0000256" key="13">
    <source>
        <dbReference type="RuleBase" id="RU003557"/>
    </source>
</evidence>
<comment type="similarity">
    <text evidence="3 13">Belongs to the thiolase-like superfamily. Thiolase family.</text>
</comment>
<dbReference type="PROSITE" id="PS00737">
    <property type="entry name" value="THIOLASE_2"/>
    <property type="match status" value="1"/>
</dbReference>
<feature type="active site" description="Acyl-thioester intermediate" evidence="12">
    <location>
        <position position="89"/>
    </location>
</feature>
<feature type="domain" description="Thiolase N-terminal" evidence="14">
    <location>
        <begin position="4"/>
        <end position="246"/>
    </location>
</feature>
<dbReference type="InterPro" id="IPR020613">
    <property type="entry name" value="Thiolase_CS"/>
</dbReference>
<comment type="subcellular location">
    <subcellularLocation>
        <location evidence="1">Peroxisome</location>
    </subcellularLocation>
</comment>
<gene>
    <name evidence="16" type="ORF">H312_02759</name>
</gene>
<evidence type="ECO:0000313" key="17">
    <source>
        <dbReference type="Proteomes" id="UP000030655"/>
    </source>
</evidence>
<evidence type="ECO:0000313" key="16">
    <source>
        <dbReference type="EMBL" id="KCZ79846.1"/>
    </source>
</evidence>
<proteinExistence type="inferred from homology"/>
<reference evidence="16 17" key="2">
    <citation type="submission" date="2014-03" db="EMBL/GenBank/DDBJ databases">
        <title>The Genome Sequence of Anncaliia algerae insect isolate PRA339.</title>
        <authorList>
            <consortium name="The Broad Institute Genome Sequencing Platform"/>
            <consortium name="The Broad Institute Genome Sequencing Center for Infectious Disease"/>
            <person name="Cuomo C."/>
            <person name="Becnel J."/>
            <person name="Sanscrainte N."/>
            <person name="Walker B."/>
            <person name="Young S.K."/>
            <person name="Zeng Q."/>
            <person name="Gargeya S."/>
            <person name="Fitzgerald M."/>
            <person name="Haas B."/>
            <person name="Abouelleil A."/>
            <person name="Alvarado L."/>
            <person name="Arachchi H.M."/>
            <person name="Berlin A.M."/>
            <person name="Chapman S.B."/>
            <person name="Dewar J."/>
            <person name="Goldberg J."/>
            <person name="Griggs A."/>
            <person name="Gujja S."/>
            <person name="Hansen M."/>
            <person name="Howarth C."/>
            <person name="Imamovic A."/>
            <person name="Larimer J."/>
            <person name="McCowan C."/>
            <person name="Murphy C."/>
            <person name="Neiman D."/>
            <person name="Pearson M."/>
            <person name="Priest M."/>
            <person name="Roberts A."/>
            <person name="Saif S."/>
            <person name="Shea T."/>
            <person name="Sisk P."/>
            <person name="Sykes S."/>
            <person name="Wortman J."/>
            <person name="Nusbaum C."/>
            <person name="Birren B."/>
        </authorList>
    </citation>
    <scope>NUCLEOTIDE SEQUENCE [LARGE SCALE GENOMIC DNA]</scope>
    <source>
        <strain evidence="16 17">PRA339</strain>
    </source>
</reference>
<dbReference type="PROSITE" id="PS00099">
    <property type="entry name" value="THIOLASE_3"/>
    <property type="match status" value="1"/>
</dbReference>
<feature type="active site" description="Proton acceptor" evidence="12">
    <location>
        <position position="333"/>
    </location>
</feature>
<keyword evidence="5" id="KW-0276">Fatty acid metabolism</keyword>
<dbReference type="Gene3D" id="3.40.47.10">
    <property type="match status" value="2"/>
</dbReference>
<dbReference type="InterPro" id="IPR020616">
    <property type="entry name" value="Thiolase_N"/>
</dbReference>
<evidence type="ECO:0000256" key="8">
    <source>
        <dbReference type="ARBA" id="ARBA00023140"/>
    </source>
</evidence>
<dbReference type="GO" id="GO:0005777">
    <property type="term" value="C:peroxisome"/>
    <property type="evidence" value="ECO:0007669"/>
    <property type="project" value="UniProtKB-SubCell"/>
</dbReference>
<dbReference type="OrthoDB" id="5404651at2759"/>
<keyword evidence="9 13" id="KW-0012">Acyltransferase</keyword>
<dbReference type="CDD" id="cd00751">
    <property type="entry name" value="thiolase"/>
    <property type="match status" value="1"/>
</dbReference>
<dbReference type="Pfam" id="PF02803">
    <property type="entry name" value="Thiolase_C"/>
    <property type="match status" value="1"/>
</dbReference>
<dbReference type="Proteomes" id="UP000030655">
    <property type="component" value="Unassembled WGS sequence"/>
</dbReference>
<organism evidence="16 17">
    <name type="scientific">Anncaliia algerae PRA339</name>
    <dbReference type="NCBI Taxonomy" id="1288291"/>
    <lineage>
        <taxon>Eukaryota</taxon>
        <taxon>Fungi</taxon>
        <taxon>Fungi incertae sedis</taxon>
        <taxon>Microsporidia</taxon>
        <taxon>Tubulinosematoidea</taxon>
        <taxon>Tubulinosematidae</taxon>
        <taxon>Anncaliia</taxon>
    </lineage>
</organism>
<evidence type="ECO:0000256" key="4">
    <source>
        <dbReference type="ARBA" id="ARBA00022679"/>
    </source>
</evidence>
<evidence type="ECO:0000256" key="10">
    <source>
        <dbReference type="ARBA" id="ARBA00024073"/>
    </source>
</evidence>
<comment type="pathway">
    <text evidence="2">Lipid metabolism; fatty acid metabolism.</text>
</comment>
<dbReference type="HOGENOM" id="CLU_031026_1_1_1"/>
<dbReference type="GO" id="GO:0010124">
    <property type="term" value="P:phenylacetate catabolic process"/>
    <property type="evidence" value="ECO:0007669"/>
    <property type="project" value="TreeGrafter"/>
</dbReference>
<dbReference type="SUPFAM" id="SSF53901">
    <property type="entry name" value="Thiolase-like"/>
    <property type="match status" value="2"/>
</dbReference>
<dbReference type="InterPro" id="IPR050215">
    <property type="entry name" value="Thiolase-like_sf_Thiolase"/>
</dbReference>
<feature type="active site" description="Proton acceptor" evidence="12">
    <location>
        <position position="363"/>
    </location>
</feature>
<evidence type="ECO:0000256" key="11">
    <source>
        <dbReference type="ARBA" id="ARBA00047605"/>
    </source>
</evidence>
<sequence>MDDIVIISAKRTAICKAGKGSFRDVSLDKILYTSIKGCLESVNLEAKYIEECVFGNVLADLGGTIEARAASLAAGIPESTPVMTINRQCASGLEAINTIASRLREGKIQMGLAGGFESMSLKSLNTEIKLDEELIKNDEVKKCQIKMGETSEILAEKFDIKRIDADFFASESQIKAFEANESGVFEEEIVPLINNGISINTDEGIRSTSLEGLSKLKPVFKKDGVSTAGNSSQVSDASACVILTTRRKAIEMKLEIMAVFVDYAVIGCDPAIMGIGPSLAIPNLLKSNNLTINDIEVFEINEAFATQAIYCIDKLNIHESKVNKYGGAIALGHPLGCTGTRLIVTLINIMKQNDYKNGVVSLCVGTGMGVAALIKRD</sequence>
<dbReference type="InterPro" id="IPR020617">
    <property type="entry name" value="Thiolase_C"/>
</dbReference>
<keyword evidence="17" id="KW-1185">Reference proteome</keyword>
<evidence type="ECO:0000256" key="9">
    <source>
        <dbReference type="ARBA" id="ARBA00023315"/>
    </source>
</evidence>
<dbReference type="InterPro" id="IPR016039">
    <property type="entry name" value="Thiolase-like"/>
</dbReference>
<dbReference type="GO" id="GO:0003988">
    <property type="term" value="F:acetyl-CoA C-acyltransferase activity"/>
    <property type="evidence" value="ECO:0007669"/>
    <property type="project" value="UniProtKB-EC"/>
</dbReference>
<reference evidence="17" key="1">
    <citation type="submission" date="2013-02" db="EMBL/GenBank/DDBJ databases">
        <authorList>
            <consortium name="The Broad Institute Genome Sequencing Platform"/>
            <person name="Cuomo C."/>
            <person name="Becnel J."/>
            <person name="Sanscrainte N."/>
            <person name="Walker B."/>
            <person name="Young S.K."/>
            <person name="Zeng Q."/>
            <person name="Gargeya S."/>
            <person name="Fitzgerald M."/>
            <person name="Haas B."/>
            <person name="Abouelleil A."/>
            <person name="Alvarado L."/>
            <person name="Arachchi H.M."/>
            <person name="Berlin A.M."/>
            <person name="Chapman S.B."/>
            <person name="Dewar J."/>
            <person name="Goldberg J."/>
            <person name="Griggs A."/>
            <person name="Gujja S."/>
            <person name="Hansen M."/>
            <person name="Howarth C."/>
            <person name="Imamovic A."/>
            <person name="Larimer J."/>
            <person name="McCowan C."/>
            <person name="Murphy C."/>
            <person name="Neiman D."/>
            <person name="Pearson M."/>
            <person name="Priest M."/>
            <person name="Roberts A."/>
            <person name="Saif S."/>
            <person name="Shea T."/>
            <person name="Sisk P."/>
            <person name="Sykes S."/>
            <person name="Wortman J."/>
            <person name="Nusbaum C."/>
            <person name="Birren B."/>
        </authorList>
    </citation>
    <scope>NUCLEOTIDE SEQUENCE [LARGE SCALE GENOMIC DNA]</scope>
    <source>
        <strain evidence="17">PRA339</strain>
    </source>
</reference>
<dbReference type="PIRSF" id="PIRSF000429">
    <property type="entry name" value="Ac-CoA_Ac_transf"/>
    <property type="match status" value="1"/>
</dbReference>
<accession>A0A059EYP2</accession>
<evidence type="ECO:0000256" key="6">
    <source>
        <dbReference type="ARBA" id="ARBA00022946"/>
    </source>
</evidence>
<keyword evidence="7" id="KW-0443">Lipid metabolism</keyword>
<dbReference type="VEuPathDB" id="MicrosporidiaDB:H312_02759"/>
<evidence type="ECO:0000256" key="12">
    <source>
        <dbReference type="PIRSR" id="PIRSR000429-1"/>
    </source>
</evidence>
<evidence type="ECO:0000259" key="15">
    <source>
        <dbReference type="Pfam" id="PF02803"/>
    </source>
</evidence>
<evidence type="ECO:0000256" key="7">
    <source>
        <dbReference type="ARBA" id="ARBA00023098"/>
    </source>
</evidence>
<dbReference type="PANTHER" id="PTHR43853:SF8">
    <property type="entry name" value="3-KETOACYL-COA THIOLASE, PEROXISOMAL"/>
    <property type="match status" value="1"/>
</dbReference>
<evidence type="ECO:0000259" key="14">
    <source>
        <dbReference type="Pfam" id="PF00108"/>
    </source>
</evidence>
<dbReference type="AlphaFoldDB" id="A0A059EYP2"/>
<name>A0A059EYP2_9MICR</name>
<dbReference type="Pfam" id="PF00108">
    <property type="entry name" value="Thiolase_N"/>
    <property type="match status" value="1"/>
</dbReference>
<dbReference type="NCBIfam" id="TIGR01930">
    <property type="entry name" value="AcCoA-C-Actrans"/>
    <property type="match status" value="1"/>
</dbReference>
<evidence type="ECO:0000256" key="3">
    <source>
        <dbReference type="ARBA" id="ARBA00010982"/>
    </source>
</evidence>
<dbReference type="PANTHER" id="PTHR43853">
    <property type="entry name" value="3-KETOACYL-COA THIOLASE, PEROXISOMAL"/>
    <property type="match status" value="1"/>
</dbReference>
<dbReference type="PROSITE" id="PS00098">
    <property type="entry name" value="THIOLASE_1"/>
    <property type="match status" value="1"/>
</dbReference>
<feature type="domain" description="Thiolase C-terminal" evidence="15">
    <location>
        <begin position="255"/>
        <end position="375"/>
    </location>
</feature>
<dbReference type="EMBL" id="KK365225">
    <property type="protein sequence ID" value="KCZ79846.1"/>
    <property type="molecule type" value="Genomic_DNA"/>
</dbReference>
<keyword evidence="6" id="KW-0809">Transit peptide</keyword>
<evidence type="ECO:0000256" key="2">
    <source>
        <dbReference type="ARBA" id="ARBA00004872"/>
    </source>
</evidence>
<keyword evidence="4 13" id="KW-0808">Transferase</keyword>
<dbReference type="GO" id="GO:0006635">
    <property type="term" value="P:fatty acid beta-oxidation"/>
    <property type="evidence" value="ECO:0007669"/>
    <property type="project" value="TreeGrafter"/>
</dbReference>
<dbReference type="InterPro" id="IPR020610">
    <property type="entry name" value="Thiolase_AS"/>
</dbReference>
<dbReference type="EC" id="2.3.1.16" evidence="10"/>